<dbReference type="EMBL" id="JASNQZ010000012">
    <property type="protein sequence ID" value="KAL0950389.1"/>
    <property type="molecule type" value="Genomic_DNA"/>
</dbReference>
<feature type="domain" description="RelA/SpoT" evidence="1">
    <location>
        <begin position="123"/>
        <end position="233"/>
    </location>
</feature>
<reference evidence="3" key="1">
    <citation type="submission" date="2024-06" db="EMBL/GenBank/DDBJ databases">
        <title>Multi-omics analyses provide insights into the biosynthesis of the anticancer antibiotic pleurotin in Hohenbuehelia grisea.</title>
        <authorList>
            <person name="Weaver J.A."/>
            <person name="Alberti F."/>
        </authorList>
    </citation>
    <scope>NUCLEOTIDE SEQUENCE [LARGE SCALE GENOMIC DNA]</scope>
    <source>
        <strain evidence="3">T-177</strain>
    </source>
</reference>
<dbReference type="PANTHER" id="PTHR21262:SF31">
    <property type="entry name" value="GTP PYROPHOSPHOKINASE"/>
    <property type="match status" value="1"/>
</dbReference>
<keyword evidence="3" id="KW-1185">Reference proteome</keyword>
<dbReference type="InterPro" id="IPR043519">
    <property type="entry name" value="NT_sf"/>
</dbReference>
<proteinExistence type="predicted"/>
<dbReference type="PANTHER" id="PTHR21262">
    <property type="entry name" value="GUANOSINE-3',5'-BIS DIPHOSPHATE 3'-PYROPHOSPHOHYDROLASE"/>
    <property type="match status" value="1"/>
</dbReference>
<name>A0ABR3J419_9AGAR</name>
<protein>
    <recommendedName>
        <fullName evidence="1">RelA/SpoT domain-containing protein</fullName>
    </recommendedName>
</protein>
<dbReference type="CDD" id="cd05399">
    <property type="entry name" value="NT_Rel-Spo_like"/>
    <property type="match status" value="1"/>
</dbReference>
<dbReference type="SMART" id="SM00954">
    <property type="entry name" value="RelA_SpoT"/>
    <property type="match status" value="1"/>
</dbReference>
<comment type="caution">
    <text evidence="2">The sequence shown here is derived from an EMBL/GenBank/DDBJ whole genome shotgun (WGS) entry which is preliminary data.</text>
</comment>
<sequence>MNACLMHKLRRLCLKFAFLWMGVFSIPGVASYALASLITQLTERCHQGLLRPLEILPPLNQIVDISTLSLQDFAFGALHPLAYAEIDQLVNLRAPHRKDCMLGIIRSIRDDLRSLGIHGEVIGRQKRYSSIFDKMEIQGRPFDDIYDLIGIRVLVDSTDDCYAVLKAIHLRWPPIPSRFKDFIAAPKTNFYRSVHTTIVELAGTPVELQIRTYEMHRQAESGSASHSKYKESMYGKKGALALV</sequence>
<evidence type="ECO:0000313" key="2">
    <source>
        <dbReference type="EMBL" id="KAL0950389.1"/>
    </source>
</evidence>
<dbReference type="Pfam" id="PF04607">
    <property type="entry name" value="RelA_SpoT"/>
    <property type="match status" value="1"/>
</dbReference>
<accession>A0ABR3J419</accession>
<evidence type="ECO:0000313" key="3">
    <source>
        <dbReference type="Proteomes" id="UP001556367"/>
    </source>
</evidence>
<dbReference type="Gene3D" id="3.30.460.10">
    <property type="entry name" value="Beta Polymerase, domain 2"/>
    <property type="match status" value="1"/>
</dbReference>
<dbReference type="Proteomes" id="UP001556367">
    <property type="component" value="Unassembled WGS sequence"/>
</dbReference>
<organism evidence="2 3">
    <name type="scientific">Hohenbuehelia grisea</name>
    <dbReference type="NCBI Taxonomy" id="104357"/>
    <lineage>
        <taxon>Eukaryota</taxon>
        <taxon>Fungi</taxon>
        <taxon>Dikarya</taxon>
        <taxon>Basidiomycota</taxon>
        <taxon>Agaricomycotina</taxon>
        <taxon>Agaricomycetes</taxon>
        <taxon>Agaricomycetidae</taxon>
        <taxon>Agaricales</taxon>
        <taxon>Pleurotineae</taxon>
        <taxon>Pleurotaceae</taxon>
        <taxon>Hohenbuehelia</taxon>
    </lineage>
</organism>
<evidence type="ECO:0000259" key="1">
    <source>
        <dbReference type="SMART" id="SM00954"/>
    </source>
</evidence>
<dbReference type="InterPro" id="IPR007685">
    <property type="entry name" value="RelA_SpoT"/>
</dbReference>
<dbReference type="SUPFAM" id="SSF81301">
    <property type="entry name" value="Nucleotidyltransferase"/>
    <property type="match status" value="1"/>
</dbReference>
<gene>
    <name evidence="2" type="ORF">HGRIS_010349</name>
</gene>